<comment type="caution">
    <text evidence="9">The sequence shown here is derived from an EMBL/GenBank/DDBJ whole genome shotgun (WGS) entry which is preliminary data.</text>
</comment>
<evidence type="ECO:0000256" key="7">
    <source>
        <dbReference type="SAM" id="Phobius"/>
    </source>
</evidence>
<dbReference type="AlphaFoldDB" id="A0AA88GBE3"/>
<feature type="transmembrane region" description="Helical" evidence="7">
    <location>
        <begin position="343"/>
        <end position="364"/>
    </location>
</feature>
<dbReference type="PANTHER" id="PTHR13414:SF9">
    <property type="entry name" value="PROTON-COUPLED ZINC ANTIPORTER SLC30A9, MITOCHONDRIAL"/>
    <property type="match status" value="1"/>
</dbReference>
<organism evidence="9 10">
    <name type="scientific">Naegleria lovaniensis</name>
    <name type="common">Amoeba</name>
    <dbReference type="NCBI Taxonomy" id="51637"/>
    <lineage>
        <taxon>Eukaryota</taxon>
        <taxon>Discoba</taxon>
        <taxon>Heterolobosea</taxon>
        <taxon>Tetramitia</taxon>
        <taxon>Eutetramitia</taxon>
        <taxon>Vahlkampfiidae</taxon>
        <taxon>Naegleria</taxon>
    </lineage>
</organism>
<dbReference type="InterPro" id="IPR058533">
    <property type="entry name" value="Cation_efflux_TM"/>
</dbReference>
<dbReference type="Pfam" id="PF01545">
    <property type="entry name" value="Cation_efflux"/>
    <property type="match status" value="2"/>
</dbReference>
<keyword evidence="3 7" id="KW-0812">Transmembrane</keyword>
<dbReference type="InterPro" id="IPR040177">
    <property type="entry name" value="SLC30A9"/>
</dbReference>
<gene>
    <name evidence="9" type="ORF">C9374_014229</name>
</gene>
<feature type="region of interest" description="Disordered" evidence="6">
    <location>
        <begin position="83"/>
        <end position="103"/>
    </location>
</feature>
<feature type="domain" description="Cation efflux protein transmembrane" evidence="8">
    <location>
        <begin position="270"/>
        <end position="367"/>
    </location>
</feature>
<evidence type="ECO:0000256" key="1">
    <source>
        <dbReference type="ARBA" id="ARBA00004141"/>
    </source>
</evidence>
<evidence type="ECO:0000256" key="3">
    <source>
        <dbReference type="ARBA" id="ARBA00022692"/>
    </source>
</evidence>
<dbReference type="GO" id="GO:0006882">
    <property type="term" value="P:intracellular zinc ion homeostasis"/>
    <property type="evidence" value="ECO:0007669"/>
    <property type="project" value="TreeGrafter"/>
</dbReference>
<protein>
    <recommendedName>
        <fullName evidence="8">Cation efflux protein transmembrane domain-containing protein</fullName>
    </recommendedName>
</protein>
<name>A0AA88GBE3_NAELO</name>
<keyword evidence="2" id="KW-0813">Transport</keyword>
<accession>A0AA88GBE3</accession>
<evidence type="ECO:0000256" key="4">
    <source>
        <dbReference type="ARBA" id="ARBA00022989"/>
    </source>
</evidence>
<evidence type="ECO:0000313" key="10">
    <source>
        <dbReference type="Proteomes" id="UP000816034"/>
    </source>
</evidence>
<feature type="compositionally biased region" description="Basic and acidic residues" evidence="6">
    <location>
        <begin position="91"/>
        <end position="103"/>
    </location>
</feature>
<keyword evidence="5 7" id="KW-0472">Membrane</keyword>
<proteinExistence type="predicted"/>
<keyword evidence="10" id="KW-1185">Reference proteome</keyword>
<feature type="transmembrane region" description="Helical" evidence="7">
    <location>
        <begin position="266"/>
        <end position="290"/>
    </location>
</feature>
<evidence type="ECO:0000313" key="9">
    <source>
        <dbReference type="EMBL" id="KAG2370771.1"/>
    </source>
</evidence>
<dbReference type="GO" id="GO:0005783">
    <property type="term" value="C:endoplasmic reticulum"/>
    <property type="evidence" value="ECO:0007669"/>
    <property type="project" value="TreeGrafter"/>
</dbReference>
<sequence>MKSWLWRSLLEHNPKAQAAPIRSSWSLFLLKRNSNSCSAMGTTTTRTMSIFNDKYSLKMNHHESSSHNLFSQKRLFSTCLKQTSASSSGSENKHQNTKKEDYDPQKISRNAVVKAIAGNTFITAIKFAAYITSGSATLLAETCHSLIDSLNQGLLYLGIKQSAKTPDQKYQYGYGRARYFYSLVSALGIWWIGSFSVMYNGIQTLIHPPSHQTHPKVTDTTNGTDHHHNVLVPTSDMIEKDSWSYMILNSFLPDQMVTTMMCHYGLVTPIVLLISFIIDGGVLLSVVKDLREEKPKDMGIFQYMKSIQDPMVLAVLLEDLAACLGVVIAFAGIGMSIYTDNLIYDSVASLAIGGLLGLVSLSLIQLNRNYLIGRSIDSKMEAKIRDILMKRESIEAVYAIQSQWLSPTSFSVTIEVDFNGYYFCKVLKELGYEKEFIKRSKDVKELMKLLNWYTEDVTKAMEREIIDIQDDIRSHIPEATFIELEPSSSMTGFRIVEYLLSDSLK</sequence>
<dbReference type="EMBL" id="PYSW02000080">
    <property type="protein sequence ID" value="KAG2370771.1"/>
    <property type="molecule type" value="Genomic_DNA"/>
</dbReference>
<dbReference type="GO" id="GO:0016020">
    <property type="term" value="C:membrane"/>
    <property type="evidence" value="ECO:0007669"/>
    <property type="project" value="UniProtKB-SubCell"/>
</dbReference>
<evidence type="ECO:0000256" key="6">
    <source>
        <dbReference type="SAM" id="MobiDB-lite"/>
    </source>
</evidence>
<dbReference type="GO" id="GO:0008324">
    <property type="term" value="F:monoatomic cation transmembrane transporter activity"/>
    <property type="evidence" value="ECO:0007669"/>
    <property type="project" value="InterPro"/>
</dbReference>
<dbReference type="RefSeq" id="XP_044541635.1">
    <property type="nucleotide sequence ID" value="XM_044690194.1"/>
</dbReference>
<evidence type="ECO:0000256" key="2">
    <source>
        <dbReference type="ARBA" id="ARBA00022448"/>
    </source>
</evidence>
<dbReference type="Gene3D" id="1.20.1510.10">
    <property type="entry name" value="Cation efflux protein transmembrane domain"/>
    <property type="match status" value="1"/>
</dbReference>
<dbReference type="Proteomes" id="UP000816034">
    <property type="component" value="Unassembled WGS sequence"/>
</dbReference>
<dbReference type="GO" id="GO:0006829">
    <property type="term" value="P:zinc ion transport"/>
    <property type="evidence" value="ECO:0007669"/>
    <property type="project" value="InterPro"/>
</dbReference>
<evidence type="ECO:0000259" key="8">
    <source>
        <dbReference type="Pfam" id="PF01545"/>
    </source>
</evidence>
<dbReference type="SUPFAM" id="SSF161111">
    <property type="entry name" value="Cation efflux protein transmembrane domain-like"/>
    <property type="match status" value="1"/>
</dbReference>
<feature type="transmembrane region" description="Helical" evidence="7">
    <location>
        <begin position="179"/>
        <end position="199"/>
    </location>
</feature>
<feature type="domain" description="Cation efflux protein transmembrane" evidence="8">
    <location>
        <begin position="115"/>
        <end position="215"/>
    </location>
</feature>
<comment type="subcellular location">
    <subcellularLocation>
        <location evidence="1">Membrane</location>
        <topology evidence="1">Multi-pass membrane protein</topology>
    </subcellularLocation>
</comment>
<evidence type="ECO:0000256" key="5">
    <source>
        <dbReference type="ARBA" id="ARBA00023136"/>
    </source>
</evidence>
<dbReference type="PANTHER" id="PTHR13414">
    <property type="entry name" value="HUEL-CATION TRANSPORTER"/>
    <property type="match status" value="1"/>
</dbReference>
<keyword evidence="4 7" id="KW-1133">Transmembrane helix</keyword>
<feature type="transmembrane region" description="Helical" evidence="7">
    <location>
        <begin position="311"/>
        <end position="337"/>
    </location>
</feature>
<dbReference type="InterPro" id="IPR027469">
    <property type="entry name" value="Cation_efflux_TMD_sf"/>
</dbReference>
<dbReference type="GeneID" id="68106682"/>
<reference evidence="9 10" key="1">
    <citation type="journal article" date="2018" name="BMC Genomics">
        <title>The genome of Naegleria lovaniensis, the basis for a comparative approach to unravel pathogenicity factors of the human pathogenic amoeba N. fowleri.</title>
        <authorList>
            <person name="Liechti N."/>
            <person name="Schurch N."/>
            <person name="Bruggmann R."/>
            <person name="Wittwer M."/>
        </authorList>
    </citation>
    <scope>NUCLEOTIDE SEQUENCE [LARGE SCALE GENOMIC DNA]</scope>
    <source>
        <strain evidence="9 10">ATCC 30569</strain>
    </source>
</reference>